<name>A0ABT5X911_9EURY</name>
<evidence type="ECO:0000256" key="5">
    <source>
        <dbReference type="ARBA" id="ARBA00022679"/>
    </source>
</evidence>
<dbReference type="InterPro" id="IPR004838">
    <property type="entry name" value="NHTrfase_class1_PyrdxlP-BS"/>
</dbReference>
<dbReference type="CDD" id="cd00609">
    <property type="entry name" value="AAT_like"/>
    <property type="match status" value="1"/>
</dbReference>
<evidence type="ECO:0000256" key="3">
    <source>
        <dbReference type="ARBA" id="ARBA00011738"/>
    </source>
</evidence>
<dbReference type="SUPFAM" id="SSF53383">
    <property type="entry name" value="PLP-dependent transferases"/>
    <property type="match status" value="1"/>
</dbReference>
<dbReference type="RefSeq" id="WP_316966925.1">
    <property type="nucleotide sequence ID" value="NZ_JARFPK010000029.1"/>
</dbReference>
<dbReference type="PROSITE" id="PS00105">
    <property type="entry name" value="AA_TRANSFER_CLASS_1"/>
    <property type="match status" value="1"/>
</dbReference>
<evidence type="ECO:0000256" key="4">
    <source>
        <dbReference type="ARBA" id="ARBA00022576"/>
    </source>
</evidence>
<evidence type="ECO:0000259" key="8">
    <source>
        <dbReference type="Pfam" id="PF00155"/>
    </source>
</evidence>
<dbReference type="EC" id="2.6.1.-" evidence="7"/>
<dbReference type="InterPro" id="IPR015421">
    <property type="entry name" value="PyrdxlP-dep_Trfase_major"/>
</dbReference>
<evidence type="ECO:0000256" key="1">
    <source>
        <dbReference type="ARBA" id="ARBA00001933"/>
    </source>
</evidence>
<evidence type="ECO:0000256" key="6">
    <source>
        <dbReference type="ARBA" id="ARBA00022898"/>
    </source>
</evidence>
<protein>
    <recommendedName>
        <fullName evidence="7">Aminotransferase</fullName>
        <ecNumber evidence="7">2.6.1.-</ecNumber>
    </recommendedName>
</protein>
<reference evidence="9 10" key="1">
    <citation type="submission" date="2023-03" db="EMBL/GenBank/DDBJ databases">
        <title>WGS of Methanotrichaceae archaeon Mx.</title>
        <authorList>
            <person name="Sorokin D.Y."/>
            <person name="Merkel A.Y."/>
        </authorList>
    </citation>
    <scope>NUCLEOTIDE SEQUENCE [LARGE SCALE GENOMIC DNA]</scope>
    <source>
        <strain evidence="9 10">Mx</strain>
    </source>
</reference>
<keyword evidence="4 7" id="KW-0032">Aminotransferase</keyword>
<keyword evidence="5 7" id="KW-0808">Transferase</keyword>
<evidence type="ECO:0000313" key="10">
    <source>
        <dbReference type="Proteomes" id="UP001220010"/>
    </source>
</evidence>
<feature type="domain" description="Aminotransferase class I/classII large" evidence="8">
    <location>
        <begin position="30"/>
        <end position="373"/>
    </location>
</feature>
<evidence type="ECO:0000256" key="7">
    <source>
        <dbReference type="RuleBase" id="RU000481"/>
    </source>
</evidence>
<dbReference type="Gene3D" id="3.90.1150.10">
    <property type="entry name" value="Aspartate Aminotransferase, domain 1"/>
    <property type="match status" value="1"/>
</dbReference>
<keyword evidence="10" id="KW-1185">Reference proteome</keyword>
<comment type="subunit">
    <text evidence="3">Homodimer.</text>
</comment>
<dbReference type="EMBL" id="JARFPK010000029">
    <property type="protein sequence ID" value="MDF0591185.1"/>
    <property type="molecule type" value="Genomic_DNA"/>
</dbReference>
<dbReference type="InterPro" id="IPR015424">
    <property type="entry name" value="PyrdxlP-dep_Trfase"/>
</dbReference>
<dbReference type="PANTHER" id="PTHR46383">
    <property type="entry name" value="ASPARTATE AMINOTRANSFERASE"/>
    <property type="match status" value="1"/>
</dbReference>
<dbReference type="PANTHER" id="PTHR46383:SF1">
    <property type="entry name" value="ASPARTATE AMINOTRANSFERASE"/>
    <property type="match status" value="1"/>
</dbReference>
<dbReference type="GO" id="GO:0008483">
    <property type="term" value="F:transaminase activity"/>
    <property type="evidence" value="ECO:0007669"/>
    <property type="project" value="UniProtKB-KW"/>
</dbReference>
<comment type="cofactor">
    <cofactor evidence="1 7">
        <name>pyridoxal 5'-phosphate</name>
        <dbReference type="ChEBI" id="CHEBI:597326"/>
    </cofactor>
</comment>
<sequence>MVSERLASISESTTMKISAMAKKLNAAGLDVIDLGVGEPDFDTPKNICDAAIKSLQRGDTRYLPTSGIPELRAAIAEKLYAENGIEVSADLVSVVPGAKMAIFAAVQALLEEGDECLLIGPSWVSYEPCISFAGARVRWAEVDGDFKPVDLAGSLTPKTKMILVNSPSNPTGAVFDRKILEEIRDLAVDHDLSVLSDEIYEKIIYGTDHISIGSFPGMEERTVTVNGFSKCYAMTGWRLGYLAGPQEVMMWVNRILSHSVSHATTFVQWAGVEALKGPQESIDAMVAEFHERRDLLVSGLRKIGIRCSVPGGAFYVFPDVSDFGGGDLFTERILSEAMVAATPGSAFGPGGVDHVRISYAASKARLTEALARIEKMLG</sequence>
<dbReference type="InterPro" id="IPR050596">
    <property type="entry name" value="AspAT/PAT-like"/>
</dbReference>
<dbReference type="InterPro" id="IPR015422">
    <property type="entry name" value="PyrdxlP-dep_Trfase_small"/>
</dbReference>
<dbReference type="InterPro" id="IPR004839">
    <property type="entry name" value="Aminotransferase_I/II_large"/>
</dbReference>
<gene>
    <name evidence="9" type="ORF">P0O15_08395</name>
</gene>
<dbReference type="Pfam" id="PF00155">
    <property type="entry name" value="Aminotran_1_2"/>
    <property type="match status" value="1"/>
</dbReference>
<evidence type="ECO:0000313" key="9">
    <source>
        <dbReference type="EMBL" id="MDF0591185.1"/>
    </source>
</evidence>
<evidence type="ECO:0000256" key="2">
    <source>
        <dbReference type="ARBA" id="ARBA00007441"/>
    </source>
</evidence>
<comment type="similarity">
    <text evidence="2 7">Belongs to the class-I pyridoxal-phosphate-dependent aminotransferase family.</text>
</comment>
<dbReference type="Proteomes" id="UP001220010">
    <property type="component" value="Unassembled WGS sequence"/>
</dbReference>
<dbReference type="Gene3D" id="3.40.640.10">
    <property type="entry name" value="Type I PLP-dependent aspartate aminotransferase-like (Major domain)"/>
    <property type="match status" value="1"/>
</dbReference>
<organism evidence="9 10">
    <name type="scientific">Candidatus Methanocrinis natronophilus</name>
    <dbReference type="NCBI Taxonomy" id="3033396"/>
    <lineage>
        <taxon>Archaea</taxon>
        <taxon>Methanobacteriati</taxon>
        <taxon>Methanobacteriota</taxon>
        <taxon>Stenosarchaea group</taxon>
        <taxon>Methanomicrobia</taxon>
        <taxon>Methanotrichales</taxon>
        <taxon>Methanotrichaceae</taxon>
        <taxon>Methanocrinis</taxon>
    </lineage>
</organism>
<comment type="caution">
    <text evidence="9">The sequence shown here is derived from an EMBL/GenBank/DDBJ whole genome shotgun (WGS) entry which is preliminary data.</text>
</comment>
<proteinExistence type="inferred from homology"/>
<keyword evidence="6" id="KW-0663">Pyridoxal phosphate</keyword>
<accession>A0ABT5X911</accession>